<organism evidence="3">
    <name type="scientific">Lygus hesperus</name>
    <name type="common">Western plant bug</name>
    <dbReference type="NCBI Taxonomy" id="30085"/>
    <lineage>
        <taxon>Eukaryota</taxon>
        <taxon>Metazoa</taxon>
        <taxon>Ecdysozoa</taxon>
        <taxon>Arthropoda</taxon>
        <taxon>Hexapoda</taxon>
        <taxon>Insecta</taxon>
        <taxon>Pterygota</taxon>
        <taxon>Neoptera</taxon>
        <taxon>Paraneoptera</taxon>
        <taxon>Hemiptera</taxon>
        <taxon>Heteroptera</taxon>
        <taxon>Panheteroptera</taxon>
        <taxon>Cimicomorpha</taxon>
        <taxon>Miridae</taxon>
        <taxon>Mirini</taxon>
        <taxon>Lygus</taxon>
    </lineage>
</organism>
<sequence length="147" mass="16391">KQPNYNFQAKNDVFRSNRGRGFGSSNRNSDFPFCERCGRRSHDSLRCPALINNWLCFDCNSPGHTARMCHRFRNEPKINVVYESSCVPSSESSAAVESQVQVVSSPSSIRCDMPPGNCDISGVCAMVDNDRCSVGQIKRKPSSHLQK</sequence>
<feature type="non-terminal residue" evidence="3">
    <location>
        <position position="1"/>
    </location>
</feature>
<keyword evidence="1" id="KW-0863">Zinc-finger</keyword>
<name>A0A0A9WV62_LYGHE</name>
<dbReference type="GO" id="GO:0003676">
    <property type="term" value="F:nucleic acid binding"/>
    <property type="evidence" value="ECO:0007669"/>
    <property type="project" value="InterPro"/>
</dbReference>
<dbReference type="EMBL" id="GBHO01032283">
    <property type="protein sequence ID" value="JAG11321.1"/>
    <property type="molecule type" value="Transcribed_RNA"/>
</dbReference>
<feature type="domain" description="CCHC-type" evidence="2">
    <location>
        <begin position="56"/>
        <end position="69"/>
    </location>
</feature>
<reference evidence="3" key="2">
    <citation type="submission" date="2014-07" db="EMBL/GenBank/DDBJ databases">
        <authorList>
            <person name="Hull J."/>
        </authorList>
    </citation>
    <scope>NUCLEOTIDE SEQUENCE</scope>
</reference>
<dbReference type="Gene3D" id="4.10.60.10">
    <property type="entry name" value="Zinc finger, CCHC-type"/>
    <property type="match status" value="1"/>
</dbReference>
<keyword evidence="1" id="KW-0862">Zinc</keyword>
<dbReference type="InterPro" id="IPR036875">
    <property type="entry name" value="Znf_CCHC_sf"/>
</dbReference>
<dbReference type="GO" id="GO:0008270">
    <property type="term" value="F:zinc ion binding"/>
    <property type="evidence" value="ECO:0007669"/>
    <property type="project" value="UniProtKB-KW"/>
</dbReference>
<accession>A0A0A9WV62</accession>
<dbReference type="InterPro" id="IPR001878">
    <property type="entry name" value="Znf_CCHC"/>
</dbReference>
<proteinExistence type="predicted"/>
<reference evidence="3" key="1">
    <citation type="journal article" date="2014" name="PLoS ONE">
        <title>Transcriptome-Based Identification of ABC Transporters in the Western Tarnished Plant Bug Lygus hesperus.</title>
        <authorList>
            <person name="Hull J.J."/>
            <person name="Chaney K."/>
            <person name="Geib S.M."/>
            <person name="Fabrick J.A."/>
            <person name="Brent C.S."/>
            <person name="Walsh D."/>
            <person name="Lavine L.C."/>
        </authorList>
    </citation>
    <scope>NUCLEOTIDE SEQUENCE</scope>
</reference>
<evidence type="ECO:0000259" key="2">
    <source>
        <dbReference type="PROSITE" id="PS50158"/>
    </source>
</evidence>
<dbReference type="PROSITE" id="PS50158">
    <property type="entry name" value="ZF_CCHC"/>
    <property type="match status" value="1"/>
</dbReference>
<keyword evidence="1" id="KW-0479">Metal-binding</keyword>
<dbReference type="SUPFAM" id="SSF57756">
    <property type="entry name" value="Retrovirus zinc finger-like domains"/>
    <property type="match status" value="1"/>
</dbReference>
<gene>
    <name evidence="3" type="primary">gag-pol_7</name>
    <name evidence="3" type="ORF">CM83_51955</name>
</gene>
<dbReference type="AlphaFoldDB" id="A0A0A9WV62"/>
<protein>
    <submittedName>
        <fullName evidence="3">Gag-Pol polyprotein</fullName>
    </submittedName>
</protein>
<evidence type="ECO:0000256" key="1">
    <source>
        <dbReference type="PROSITE-ProRule" id="PRU00047"/>
    </source>
</evidence>
<evidence type="ECO:0000313" key="3">
    <source>
        <dbReference type="EMBL" id="JAG11321.1"/>
    </source>
</evidence>